<accession>A0A6N2KM28</accession>
<evidence type="ECO:0000313" key="1">
    <source>
        <dbReference type="EMBL" id="VFU29162.1"/>
    </source>
</evidence>
<sequence>MQKTKNKINVFKDKYILQLNAGGRKRVWSCRNEYLCSILELRLKTFSCGVGSTSIYANRSIPLASPCPKIAVSCNEGCSCPINLNSPTLSCPAISIPQAGVSPHSLFVWSHVCWVKLLHLRNRL</sequence>
<name>A0A6N2KM28_SALVM</name>
<organism evidence="1">
    <name type="scientific">Salix viminalis</name>
    <name type="common">Common osier</name>
    <name type="synonym">Basket willow</name>
    <dbReference type="NCBI Taxonomy" id="40686"/>
    <lineage>
        <taxon>Eukaryota</taxon>
        <taxon>Viridiplantae</taxon>
        <taxon>Streptophyta</taxon>
        <taxon>Embryophyta</taxon>
        <taxon>Tracheophyta</taxon>
        <taxon>Spermatophyta</taxon>
        <taxon>Magnoliopsida</taxon>
        <taxon>eudicotyledons</taxon>
        <taxon>Gunneridae</taxon>
        <taxon>Pentapetalae</taxon>
        <taxon>rosids</taxon>
        <taxon>fabids</taxon>
        <taxon>Malpighiales</taxon>
        <taxon>Salicaceae</taxon>
        <taxon>Saliceae</taxon>
        <taxon>Salix</taxon>
    </lineage>
</organism>
<proteinExistence type="predicted"/>
<protein>
    <submittedName>
        <fullName evidence="1">Uncharacterized protein</fullName>
    </submittedName>
</protein>
<dbReference type="EMBL" id="CAADRP010000513">
    <property type="protein sequence ID" value="VFU29162.1"/>
    <property type="molecule type" value="Genomic_DNA"/>
</dbReference>
<reference evidence="1" key="1">
    <citation type="submission" date="2019-03" db="EMBL/GenBank/DDBJ databases">
        <authorList>
            <person name="Mank J."/>
            <person name="Almeida P."/>
        </authorList>
    </citation>
    <scope>NUCLEOTIDE SEQUENCE</scope>
    <source>
        <strain evidence="1">78183</strain>
    </source>
</reference>
<dbReference type="AlphaFoldDB" id="A0A6N2KM28"/>
<gene>
    <name evidence="1" type="ORF">SVIM_LOCUS103800</name>
</gene>